<evidence type="ECO:0000313" key="4">
    <source>
        <dbReference type="Proteomes" id="UP000288805"/>
    </source>
</evidence>
<feature type="compositionally biased region" description="Low complexity" evidence="1">
    <location>
        <begin position="247"/>
        <end position="261"/>
    </location>
</feature>
<feature type="compositionally biased region" description="Polar residues" evidence="1">
    <location>
        <begin position="180"/>
        <end position="191"/>
    </location>
</feature>
<evidence type="ECO:0000313" key="3">
    <source>
        <dbReference type="EMBL" id="RVW66818.1"/>
    </source>
</evidence>
<dbReference type="InterPro" id="IPR013103">
    <property type="entry name" value="RVT_2"/>
</dbReference>
<gene>
    <name evidence="3" type="primary">LIN1_64</name>
    <name evidence="3" type="ORF">CK203_064741</name>
</gene>
<dbReference type="PANTHER" id="PTHR33116">
    <property type="entry name" value="REVERSE TRANSCRIPTASE ZINC-BINDING DOMAIN-CONTAINING PROTEIN-RELATED-RELATED"/>
    <property type="match status" value="1"/>
</dbReference>
<accession>A0A438G3N5</accession>
<evidence type="ECO:0000256" key="1">
    <source>
        <dbReference type="SAM" id="MobiDB-lite"/>
    </source>
</evidence>
<feature type="region of interest" description="Disordered" evidence="1">
    <location>
        <begin position="138"/>
        <end position="167"/>
    </location>
</feature>
<keyword evidence="3" id="KW-0695">RNA-directed DNA polymerase</keyword>
<dbReference type="CDD" id="cd01650">
    <property type="entry name" value="RT_nLTR_like"/>
    <property type="match status" value="1"/>
</dbReference>
<keyword evidence="3" id="KW-0548">Nucleotidyltransferase</keyword>
<comment type="caution">
    <text evidence="3">The sequence shown here is derived from an EMBL/GenBank/DDBJ whole genome shotgun (WGS) entry which is preliminary data.</text>
</comment>
<dbReference type="InterPro" id="IPR043502">
    <property type="entry name" value="DNA/RNA_pol_sf"/>
</dbReference>
<dbReference type="EMBL" id="QGNW01000623">
    <property type="protein sequence ID" value="RVW66818.1"/>
    <property type="molecule type" value="Genomic_DNA"/>
</dbReference>
<sequence length="1426" mass="160383">MVEMFRGLGVATKRKESQKDEAMPSEPILGKTFAEVVKLQSRKGKSVARVEISEGDDLRSWGTQMAQTWGLKGNLGLAKLEKGEKKSEAWVRTVGLPISLWDWAILRKVGEKCGGFLAIDSQRRSWKSCSGQGFWPVMRSMPTKKRGKNSEAEGEIEGDVSARPGKRVLEEVEDARIETHLQSADGTRGQTSGSGHHLGRSRGLIGSFMGAQGGLQFLGGPIKPGPSKAPRSSNLGSGPVGLDPVLSPSSKAGASSPGPSSLEGTRWVKALEAFGAPGPARLDDCRGPSQSLVGSFGVALPLVWAGPSPLRGPDAESSPFWVKDGRRKQIEEELQSVERSRTNIALIEEASRYGSAPNPCGLLASGFSSSPSFFSSRTPLGEYCDYSGDNRETFQRETLLRMLFTPGPIEEETVSRWELTEVNNGHNENCGKELCLVQSMPQEGKGWEEDGWEEDSWEESDLAKFRDQNSGNDRGAGEKLGHWPFSKEDRECMWEEIGVIKGIWDDPWCLRGDFNVILSQRERSNQGRLTGAMRRFAQIVDELELIDLPLQGGVFTWSGGRNNQVWAKLDRFLVTQNWLDHFNGVVQSRLPRPTSDHFPILLMRGGLRQGPSPFRFENMWLKANGFKDLLWGWWQGSECLVGLEANKNSALQQVEFWDGVESERSLSEGETEMKKEAKESFKKWVLMEEIHWRQLSRELWLKEGDRNTGFFHRMANAHRRNNSLDRIKINGVWMTEDQEMREGIVNAFQHLLSEEPGWRADIEGLHLNRLNSNEAEVLELPFTKEEIYSALMEMNGDKASGPNGFTVAFWQSCWEFVKEEIVDLFKEGFSAYQSVGGLYKLLAKALANRLKKVLDKVVSGDQNAFVRGKQILDASLIANEVIDFWHKRKEKGLICKLDIEKAYDSINWNFLMKVLFKMGFGSQWMEWIWWCISIAKFSVMVNGVPVGFFSNSKGLRQGDPLSPYLFVLGMEVLSNLIRRAVDGGLLLGCRLQGRGGVEMIVSHLLFVDDTIIFCEARKEQLTALSWILAWFEASSGLRINLDKSVLIPVGEVEEIEEMAVELRCKVGSLPTVYLGLPLGAHHKAISMWDGVEDRMRRRLAQWKRQYISKGGCITLIKSTLASMPIYNLSLFRMPKIVAKRLEKLQRDFLWGGGSLERKVHLINWKVVCTQKEKGGLGIRKIDPLNKALLGKWIWRFAFEKDNLWMMVIGVKYGQEGFSIKFKAGKGTKVKFWTDQWCGNAALSQTFPQLFALAVHRNATVNKMWDSSLGQGEEDSLLWKGGGHGIFGVKDAYNLLVVPNACAFPIKCIWVNKGVYWRGVLFALRLFGVASGHLRVDWRTTVLEEMNALKRNGIWETVELSEGKKTMGYKRMLTIKYKVDGSVERYKARLVAKGFTQAFGIDYQETFVPTAKINLIRILLSLAVKSN</sequence>
<dbReference type="SUPFAM" id="SSF56219">
    <property type="entry name" value="DNase I-like"/>
    <property type="match status" value="1"/>
</dbReference>
<dbReference type="SUPFAM" id="SSF56672">
    <property type="entry name" value="DNA/RNA polymerases"/>
    <property type="match status" value="1"/>
</dbReference>
<dbReference type="PROSITE" id="PS50878">
    <property type="entry name" value="RT_POL"/>
    <property type="match status" value="1"/>
</dbReference>
<keyword evidence="3" id="KW-0808">Transferase</keyword>
<evidence type="ECO:0000259" key="2">
    <source>
        <dbReference type="PROSITE" id="PS50878"/>
    </source>
</evidence>
<dbReference type="Pfam" id="PF07727">
    <property type="entry name" value="RVT_2"/>
    <property type="match status" value="1"/>
</dbReference>
<dbReference type="InterPro" id="IPR036691">
    <property type="entry name" value="Endo/exonu/phosph_ase_sf"/>
</dbReference>
<dbReference type="GO" id="GO:0003964">
    <property type="term" value="F:RNA-directed DNA polymerase activity"/>
    <property type="evidence" value="ECO:0007669"/>
    <property type="project" value="UniProtKB-KW"/>
</dbReference>
<proteinExistence type="predicted"/>
<feature type="domain" description="Reverse transcriptase" evidence="2">
    <location>
        <begin position="823"/>
        <end position="1078"/>
    </location>
</feature>
<organism evidence="3 4">
    <name type="scientific">Vitis vinifera</name>
    <name type="common">Grape</name>
    <dbReference type="NCBI Taxonomy" id="29760"/>
    <lineage>
        <taxon>Eukaryota</taxon>
        <taxon>Viridiplantae</taxon>
        <taxon>Streptophyta</taxon>
        <taxon>Embryophyta</taxon>
        <taxon>Tracheophyta</taxon>
        <taxon>Spermatophyta</taxon>
        <taxon>Magnoliopsida</taxon>
        <taxon>eudicotyledons</taxon>
        <taxon>Gunneridae</taxon>
        <taxon>Pentapetalae</taxon>
        <taxon>rosids</taxon>
        <taxon>Vitales</taxon>
        <taxon>Vitaceae</taxon>
        <taxon>Viteae</taxon>
        <taxon>Vitis</taxon>
    </lineage>
</organism>
<reference evidence="3 4" key="1">
    <citation type="journal article" date="2018" name="PLoS Genet.">
        <title>Population sequencing reveals clonal diversity and ancestral inbreeding in the grapevine cultivar Chardonnay.</title>
        <authorList>
            <person name="Roach M.J."/>
            <person name="Johnson D.L."/>
            <person name="Bohlmann J."/>
            <person name="van Vuuren H.J."/>
            <person name="Jones S.J."/>
            <person name="Pretorius I.S."/>
            <person name="Schmidt S.A."/>
            <person name="Borneman A.R."/>
        </authorList>
    </citation>
    <scope>NUCLEOTIDE SEQUENCE [LARGE SCALE GENOMIC DNA]</scope>
    <source>
        <strain evidence="4">cv. Chardonnay</strain>
        <tissue evidence="3">Leaf</tissue>
    </source>
</reference>
<dbReference type="Gene3D" id="3.60.10.10">
    <property type="entry name" value="Endonuclease/exonuclease/phosphatase"/>
    <property type="match status" value="1"/>
</dbReference>
<dbReference type="Pfam" id="PF00078">
    <property type="entry name" value="RVT_1"/>
    <property type="match status" value="1"/>
</dbReference>
<dbReference type="PANTHER" id="PTHR33116:SF78">
    <property type="entry name" value="OS12G0587133 PROTEIN"/>
    <property type="match status" value="1"/>
</dbReference>
<feature type="region of interest" description="Disordered" evidence="1">
    <location>
        <begin position="179"/>
        <end position="203"/>
    </location>
</feature>
<dbReference type="InterPro" id="IPR000477">
    <property type="entry name" value="RT_dom"/>
</dbReference>
<feature type="region of interest" description="Disordered" evidence="1">
    <location>
        <begin position="216"/>
        <end position="263"/>
    </location>
</feature>
<name>A0A438G3N5_VITVI</name>
<protein>
    <submittedName>
        <fullName evidence="3">LINE-1 reverse transcriptase-like</fullName>
    </submittedName>
</protein>
<dbReference type="Proteomes" id="UP000288805">
    <property type="component" value="Unassembled WGS sequence"/>
</dbReference>